<dbReference type="EMBL" id="AUZZ01003908">
    <property type="protein sequence ID" value="EQD55633.1"/>
    <property type="molecule type" value="Genomic_DNA"/>
</dbReference>
<protein>
    <recommendedName>
        <fullName evidence="2">IS110 family transposase</fullName>
    </recommendedName>
</protein>
<proteinExistence type="predicted"/>
<reference evidence="1" key="2">
    <citation type="journal article" date="2014" name="ISME J.">
        <title>Microbial stratification in low pH oxic and suboxic macroscopic growths along an acid mine drainage.</title>
        <authorList>
            <person name="Mendez-Garcia C."/>
            <person name="Mesa V."/>
            <person name="Sprenger R.R."/>
            <person name="Richter M."/>
            <person name="Diez M.S."/>
            <person name="Solano J."/>
            <person name="Bargiela R."/>
            <person name="Golyshina O.V."/>
            <person name="Manteca A."/>
            <person name="Ramos J.L."/>
            <person name="Gallego J.R."/>
            <person name="Llorente I."/>
            <person name="Martins Dos Santos V.A."/>
            <person name="Jensen O.N."/>
            <person name="Pelaez A.I."/>
            <person name="Sanchez J."/>
            <person name="Ferrer M."/>
        </authorList>
    </citation>
    <scope>NUCLEOTIDE SEQUENCE</scope>
</reference>
<evidence type="ECO:0000313" key="1">
    <source>
        <dbReference type="EMBL" id="EQD55633.1"/>
    </source>
</evidence>
<name>T1AG86_9ZZZZ</name>
<reference evidence="1" key="1">
    <citation type="submission" date="2013-08" db="EMBL/GenBank/DDBJ databases">
        <authorList>
            <person name="Mendez C."/>
            <person name="Richter M."/>
            <person name="Ferrer M."/>
            <person name="Sanchez J."/>
        </authorList>
    </citation>
    <scope>NUCLEOTIDE SEQUENCE</scope>
</reference>
<accession>T1AG86</accession>
<dbReference type="AlphaFoldDB" id="T1AG86"/>
<gene>
    <name evidence="1" type="ORF">B2A_05612</name>
</gene>
<comment type="caution">
    <text evidence="1">The sequence shown here is derived from an EMBL/GenBank/DDBJ whole genome shotgun (WGS) entry which is preliminary data.</text>
</comment>
<evidence type="ECO:0008006" key="2">
    <source>
        <dbReference type="Google" id="ProtNLM"/>
    </source>
</evidence>
<sequence>MKNDSTVLVGLDVHKDSIVAAYSVGLGEVQVLGNVG</sequence>
<feature type="non-terminal residue" evidence="1">
    <location>
        <position position="36"/>
    </location>
</feature>
<organism evidence="1">
    <name type="scientific">mine drainage metagenome</name>
    <dbReference type="NCBI Taxonomy" id="410659"/>
    <lineage>
        <taxon>unclassified sequences</taxon>
        <taxon>metagenomes</taxon>
        <taxon>ecological metagenomes</taxon>
    </lineage>
</organism>